<keyword evidence="5" id="KW-0812">Transmembrane</keyword>
<dbReference type="PRINTS" id="PR00260">
    <property type="entry name" value="CHEMTRNSDUCR"/>
</dbReference>
<evidence type="ECO:0000259" key="6">
    <source>
        <dbReference type="PROSITE" id="PS50111"/>
    </source>
</evidence>
<dbReference type="InterPro" id="IPR024478">
    <property type="entry name" value="HlyB_4HB_MCP"/>
</dbReference>
<dbReference type="SMART" id="SM00283">
    <property type="entry name" value="MA"/>
    <property type="match status" value="1"/>
</dbReference>
<dbReference type="GO" id="GO:0007165">
    <property type="term" value="P:signal transduction"/>
    <property type="evidence" value="ECO:0007669"/>
    <property type="project" value="UniProtKB-KW"/>
</dbReference>
<evidence type="ECO:0000259" key="7">
    <source>
        <dbReference type="PROSITE" id="PS50885"/>
    </source>
</evidence>
<comment type="similarity">
    <text evidence="3">Belongs to the methyl-accepting chemotaxis (MCP) protein family.</text>
</comment>
<name>A0A918P6N2_9NEIS</name>
<dbReference type="Proteomes" id="UP000645257">
    <property type="component" value="Unassembled WGS sequence"/>
</dbReference>
<dbReference type="PANTHER" id="PTHR32089:SF112">
    <property type="entry name" value="LYSOZYME-LIKE PROTEIN-RELATED"/>
    <property type="match status" value="1"/>
</dbReference>
<comment type="caution">
    <text evidence="8">The sequence shown here is derived from an EMBL/GenBank/DDBJ whole genome shotgun (WGS) entry which is preliminary data.</text>
</comment>
<gene>
    <name evidence="8" type="ORF">GCM10011289_32750</name>
</gene>
<dbReference type="PANTHER" id="PTHR32089">
    <property type="entry name" value="METHYL-ACCEPTING CHEMOTAXIS PROTEIN MCPB"/>
    <property type="match status" value="1"/>
</dbReference>
<dbReference type="RefSeq" id="WP_189536324.1">
    <property type="nucleotide sequence ID" value="NZ_BMYX01000023.1"/>
</dbReference>
<evidence type="ECO:0000313" key="8">
    <source>
        <dbReference type="EMBL" id="GGY26641.1"/>
    </source>
</evidence>
<evidence type="ECO:0000256" key="1">
    <source>
        <dbReference type="ARBA" id="ARBA00004370"/>
    </source>
</evidence>
<evidence type="ECO:0008006" key="10">
    <source>
        <dbReference type="Google" id="ProtNLM"/>
    </source>
</evidence>
<dbReference type="InterPro" id="IPR003660">
    <property type="entry name" value="HAMP_dom"/>
</dbReference>
<dbReference type="EMBL" id="BMYX01000023">
    <property type="protein sequence ID" value="GGY26641.1"/>
    <property type="molecule type" value="Genomic_DNA"/>
</dbReference>
<evidence type="ECO:0000256" key="4">
    <source>
        <dbReference type="PROSITE-ProRule" id="PRU00284"/>
    </source>
</evidence>
<keyword evidence="2 4" id="KW-0807">Transducer</keyword>
<protein>
    <recommendedName>
        <fullName evidence="10">Methyl-accepting chemotaxis protein</fullName>
    </recommendedName>
</protein>
<dbReference type="InterPro" id="IPR004089">
    <property type="entry name" value="MCPsignal_dom"/>
</dbReference>
<organism evidence="8 9">
    <name type="scientific">Paludibacterium paludis</name>
    <dbReference type="NCBI Taxonomy" id="1225769"/>
    <lineage>
        <taxon>Bacteria</taxon>
        <taxon>Pseudomonadati</taxon>
        <taxon>Pseudomonadota</taxon>
        <taxon>Betaproteobacteria</taxon>
        <taxon>Neisseriales</taxon>
        <taxon>Chromobacteriaceae</taxon>
        <taxon>Paludibacterium</taxon>
    </lineage>
</organism>
<evidence type="ECO:0000256" key="2">
    <source>
        <dbReference type="ARBA" id="ARBA00023224"/>
    </source>
</evidence>
<dbReference type="Pfam" id="PF00015">
    <property type="entry name" value="MCPsignal"/>
    <property type="match status" value="1"/>
</dbReference>
<evidence type="ECO:0000313" key="9">
    <source>
        <dbReference type="Proteomes" id="UP000645257"/>
    </source>
</evidence>
<evidence type="ECO:0000256" key="5">
    <source>
        <dbReference type="SAM" id="Phobius"/>
    </source>
</evidence>
<dbReference type="FunFam" id="1.10.287.950:FF:000001">
    <property type="entry name" value="Methyl-accepting chemotaxis sensory transducer"/>
    <property type="match status" value="1"/>
</dbReference>
<proteinExistence type="inferred from homology"/>
<dbReference type="PROSITE" id="PS50111">
    <property type="entry name" value="CHEMOTAXIS_TRANSDUC_2"/>
    <property type="match status" value="1"/>
</dbReference>
<keyword evidence="9" id="KW-1185">Reference proteome</keyword>
<dbReference type="GO" id="GO:0004888">
    <property type="term" value="F:transmembrane signaling receptor activity"/>
    <property type="evidence" value="ECO:0007669"/>
    <property type="project" value="InterPro"/>
</dbReference>
<keyword evidence="5" id="KW-1133">Transmembrane helix</keyword>
<dbReference type="CDD" id="cd11386">
    <property type="entry name" value="MCP_signal"/>
    <property type="match status" value="1"/>
</dbReference>
<dbReference type="PROSITE" id="PS50885">
    <property type="entry name" value="HAMP"/>
    <property type="match status" value="1"/>
</dbReference>
<dbReference type="GO" id="GO:0006935">
    <property type="term" value="P:chemotaxis"/>
    <property type="evidence" value="ECO:0007669"/>
    <property type="project" value="InterPro"/>
</dbReference>
<evidence type="ECO:0000256" key="3">
    <source>
        <dbReference type="ARBA" id="ARBA00029447"/>
    </source>
</evidence>
<feature type="domain" description="HAMP" evidence="7">
    <location>
        <begin position="224"/>
        <end position="277"/>
    </location>
</feature>
<dbReference type="Gene3D" id="1.10.287.950">
    <property type="entry name" value="Methyl-accepting chemotaxis protein"/>
    <property type="match status" value="1"/>
</dbReference>
<reference evidence="8" key="2">
    <citation type="submission" date="2020-09" db="EMBL/GenBank/DDBJ databases">
        <authorList>
            <person name="Sun Q."/>
            <person name="Kim S."/>
        </authorList>
    </citation>
    <scope>NUCLEOTIDE SEQUENCE</scope>
    <source>
        <strain evidence="8">KCTC 32182</strain>
    </source>
</reference>
<dbReference type="Pfam" id="PF00672">
    <property type="entry name" value="HAMP"/>
    <property type="match status" value="1"/>
</dbReference>
<dbReference type="Pfam" id="PF12729">
    <property type="entry name" value="4HB_MCP_1"/>
    <property type="match status" value="1"/>
</dbReference>
<dbReference type="SMART" id="SM00304">
    <property type="entry name" value="HAMP"/>
    <property type="match status" value="1"/>
</dbReference>
<dbReference type="SUPFAM" id="SSF58104">
    <property type="entry name" value="Methyl-accepting chemotaxis protein (MCP) signaling domain"/>
    <property type="match status" value="1"/>
</dbReference>
<accession>A0A918P6N2</accession>
<keyword evidence="5" id="KW-0472">Membrane</keyword>
<reference evidence="8" key="1">
    <citation type="journal article" date="2014" name="Int. J. Syst. Evol. Microbiol.">
        <title>Complete genome sequence of Corynebacterium casei LMG S-19264T (=DSM 44701T), isolated from a smear-ripened cheese.</title>
        <authorList>
            <consortium name="US DOE Joint Genome Institute (JGI-PGF)"/>
            <person name="Walter F."/>
            <person name="Albersmeier A."/>
            <person name="Kalinowski J."/>
            <person name="Ruckert C."/>
        </authorList>
    </citation>
    <scope>NUCLEOTIDE SEQUENCE</scope>
    <source>
        <strain evidence="8">KCTC 32182</strain>
    </source>
</reference>
<dbReference type="AlphaFoldDB" id="A0A918P6N2"/>
<sequence length="554" mass="59318">MNRLSIKSRLFLLVAVAVLALLVVGVAGIRGMGEGRAAVVELGWNRLPSINALNAMARGQLEIKIQNRTALLLENSANAGPKFAEVLQRKKAAYAMIRHGWETYDPLPRSGEENEVWQTITSVWPEWQRGNEAVDALLVELAAQVSPERQKELIRKYSAQVAENAKRSAITQKQVERLIDINARVADTYYTDSRDHMARATLLINGIGLVALIAVGGLAAWIVASILSPLNAMQRTFSAIEHDNDFTRRATQSGDDEISRICGSFNQLIGKVQASLQETLASVTSVSTAAFALAGAAQAVAASSDRQKKSAVSVAATVEQDRRSIACVSESASEAAALVRESEATSREGEAIIGKSLDEMNHVARMADRASDVIAALDEQSNQISAIVEVIKEFADQTNLLALNAAIEAARAGEAGRGFAVVADEVRKLAERTTVSAGEIADMVGKIQVGTQDAVASMGAVVERVHAGKQLVSEAGERVSRLQISVGKAEKSVGEISVSLHQQTAARQTIAGNVDDMACMSEENNAAALRAADEAQRLSDLAERMRQNASQFRV</sequence>
<dbReference type="GO" id="GO:0016020">
    <property type="term" value="C:membrane"/>
    <property type="evidence" value="ECO:0007669"/>
    <property type="project" value="UniProtKB-SubCell"/>
</dbReference>
<dbReference type="InterPro" id="IPR004090">
    <property type="entry name" value="Chemotax_Me-accpt_rcpt"/>
</dbReference>
<feature type="transmembrane region" description="Helical" evidence="5">
    <location>
        <begin position="202"/>
        <end position="227"/>
    </location>
</feature>
<feature type="domain" description="Methyl-accepting transducer" evidence="6">
    <location>
        <begin position="282"/>
        <end position="518"/>
    </location>
</feature>
<comment type="subcellular location">
    <subcellularLocation>
        <location evidence="1">Membrane</location>
    </subcellularLocation>
</comment>